<comment type="caution">
    <text evidence="4">The sequence shown here is derived from an EMBL/GenBank/DDBJ whole genome shotgun (WGS) entry which is preliminary data.</text>
</comment>
<sequence length="258" mass="29590">MEEYRIPVPASWEQVFTHFYYAANHSNAPVQKQLLPTFSSIMAFNFGPPIPLQYGNETFHPIERTLVIGPIKQSMKYTLPPGSKILVANFKDDAFYRFFGKPLQHYLTDPDKLIQTHCFADLWQEIHTLEDPAAQVEKLLDFSGTYLCERDPAAANIIEDGFNDSPKQIAEKSAQSERTIQLNYKKYLGFSSKEINRYQRFQKAIGLLVPGQAPDWFEIIHACGYYDQSHLIKDFTHYLGVSPQVYLQLHDVMCIAGS</sequence>
<dbReference type="Gene3D" id="1.10.10.60">
    <property type="entry name" value="Homeodomain-like"/>
    <property type="match status" value="1"/>
</dbReference>
<dbReference type="PROSITE" id="PS01124">
    <property type="entry name" value="HTH_ARAC_FAMILY_2"/>
    <property type="match status" value="1"/>
</dbReference>
<dbReference type="EMBL" id="QTJV01000012">
    <property type="protein sequence ID" value="RFM31717.1"/>
    <property type="molecule type" value="Genomic_DNA"/>
</dbReference>
<evidence type="ECO:0000259" key="3">
    <source>
        <dbReference type="PROSITE" id="PS01124"/>
    </source>
</evidence>
<evidence type="ECO:0000313" key="5">
    <source>
        <dbReference type="Proteomes" id="UP000261174"/>
    </source>
</evidence>
<reference evidence="4 5" key="1">
    <citation type="submission" date="2018-08" db="EMBL/GenBank/DDBJ databases">
        <title>Chitinophaga sp. K20C18050901, a novel bacterium isolated from forest soil.</title>
        <authorList>
            <person name="Wang C."/>
        </authorList>
    </citation>
    <scope>NUCLEOTIDE SEQUENCE [LARGE SCALE GENOMIC DNA]</scope>
    <source>
        <strain evidence="4 5">K20C18050901</strain>
    </source>
</reference>
<keyword evidence="2" id="KW-0804">Transcription</keyword>
<dbReference type="RefSeq" id="WP_116856425.1">
    <property type="nucleotide sequence ID" value="NZ_QTJV01000012.1"/>
</dbReference>
<organism evidence="4 5">
    <name type="scientific">Chitinophaga silvisoli</name>
    <dbReference type="NCBI Taxonomy" id="2291814"/>
    <lineage>
        <taxon>Bacteria</taxon>
        <taxon>Pseudomonadati</taxon>
        <taxon>Bacteroidota</taxon>
        <taxon>Chitinophagia</taxon>
        <taxon>Chitinophagales</taxon>
        <taxon>Chitinophagaceae</taxon>
        <taxon>Chitinophaga</taxon>
    </lineage>
</organism>
<dbReference type="AlphaFoldDB" id="A0A3E1NUZ1"/>
<dbReference type="GO" id="GO:0003700">
    <property type="term" value="F:DNA-binding transcription factor activity"/>
    <property type="evidence" value="ECO:0007669"/>
    <property type="project" value="InterPro"/>
</dbReference>
<keyword evidence="1" id="KW-0805">Transcription regulation</keyword>
<proteinExistence type="predicted"/>
<dbReference type="GO" id="GO:0043565">
    <property type="term" value="F:sequence-specific DNA binding"/>
    <property type="evidence" value="ECO:0007669"/>
    <property type="project" value="InterPro"/>
</dbReference>
<keyword evidence="5" id="KW-1185">Reference proteome</keyword>
<dbReference type="SMART" id="SM00342">
    <property type="entry name" value="HTH_ARAC"/>
    <property type="match status" value="1"/>
</dbReference>
<dbReference type="OrthoDB" id="635259at2"/>
<dbReference type="SUPFAM" id="SSF46689">
    <property type="entry name" value="Homeodomain-like"/>
    <property type="match status" value="1"/>
</dbReference>
<dbReference type="InterPro" id="IPR018060">
    <property type="entry name" value="HTH_AraC"/>
</dbReference>
<dbReference type="InterPro" id="IPR009057">
    <property type="entry name" value="Homeodomain-like_sf"/>
</dbReference>
<protein>
    <submittedName>
        <fullName evidence="4">AraC family transcriptional regulator</fullName>
    </submittedName>
</protein>
<feature type="domain" description="HTH araC/xylS-type" evidence="3">
    <location>
        <begin position="167"/>
        <end position="249"/>
    </location>
</feature>
<dbReference type="Pfam" id="PF12833">
    <property type="entry name" value="HTH_18"/>
    <property type="match status" value="1"/>
</dbReference>
<evidence type="ECO:0000313" key="4">
    <source>
        <dbReference type="EMBL" id="RFM31717.1"/>
    </source>
</evidence>
<name>A0A3E1NUZ1_9BACT</name>
<evidence type="ECO:0000256" key="2">
    <source>
        <dbReference type="ARBA" id="ARBA00023163"/>
    </source>
</evidence>
<dbReference type="Proteomes" id="UP000261174">
    <property type="component" value="Unassembled WGS sequence"/>
</dbReference>
<gene>
    <name evidence="4" type="ORF">DXN04_26480</name>
</gene>
<evidence type="ECO:0000256" key="1">
    <source>
        <dbReference type="ARBA" id="ARBA00023015"/>
    </source>
</evidence>
<accession>A0A3E1NUZ1</accession>